<protein>
    <recommendedName>
        <fullName evidence="3">Secreted protein</fullName>
    </recommendedName>
</protein>
<dbReference type="InterPro" id="IPR008557">
    <property type="entry name" value="PhoX"/>
</dbReference>
<dbReference type="OrthoDB" id="9801383at2"/>
<evidence type="ECO:0008006" key="3">
    <source>
        <dbReference type="Google" id="ProtNLM"/>
    </source>
</evidence>
<gene>
    <name evidence="1" type="ORF">BXY39_2255</name>
</gene>
<comment type="caution">
    <text evidence="1">The sequence shown here is derived from an EMBL/GenBank/DDBJ whole genome shotgun (WGS) entry which is preliminary data.</text>
</comment>
<dbReference type="PANTHER" id="PTHR35399:SF2">
    <property type="entry name" value="DUF839 DOMAIN-CONTAINING PROTEIN"/>
    <property type="match status" value="1"/>
</dbReference>
<dbReference type="AlphaFoldDB" id="A0A3M0CM71"/>
<dbReference type="PROSITE" id="PS51318">
    <property type="entry name" value="TAT"/>
    <property type="match status" value="1"/>
</dbReference>
<evidence type="ECO:0000313" key="2">
    <source>
        <dbReference type="Proteomes" id="UP000271227"/>
    </source>
</evidence>
<dbReference type="InParanoid" id="A0A3M0CM71"/>
<organism evidence="1 2">
    <name type="scientific">Eilatimonas milleporae</name>
    <dbReference type="NCBI Taxonomy" id="911205"/>
    <lineage>
        <taxon>Bacteria</taxon>
        <taxon>Pseudomonadati</taxon>
        <taxon>Pseudomonadota</taxon>
        <taxon>Alphaproteobacteria</taxon>
        <taxon>Kordiimonadales</taxon>
        <taxon>Kordiimonadaceae</taxon>
        <taxon>Eilatimonas</taxon>
    </lineage>
</organism>
<accession>A0A3M0CM71</accession>
<dbReference type="NCBIfam" id="TIGR01409">
    <property type="entry name" value="TAT_signal_seq"/>
    <property type="match status" value="1"/>
</dbReference>
<dbReference type="EMBL" id="REFR01000011">
    <property type="protein sequence ID" value="RMB08159.1"/>
    <property type="molecule type" value="Genomic_DNA"/>
</dbReference>
<reference evidence="1 2" key="1">
    <citation type="submission" date="2018-10" db="EMBL/GenBank/DDBJ databases">
        <title>Genomic Encyclopedia of Archaeal and Bacterial Type Strains, Phase II (KMG-II): from individual species to whole genera.</title>
        <authorList>
            <person name="Goeker M."/>
        </authorList>
    </citation>
    <scope>NUCLEOTIDE SEQUENCE [LARGE SCALE GENOMIC DNA]</scope>
    <source>
        <strain evidence="1 2">DSM 25217</strain>
    </source>
</reference>
<sequence length="744" mass="80741">MDDVKGKAPFDDAVQSRVKAIADELRSKATVEDDGVDFPLAKRGTDAQPFGMLMASQIERRSFLKGASAVAAMGVVGVSASALQSVPAEAQAADSLTFTPIEGSDADEIIVPEGYEWNSIIQWGQSLVSTTPNLTDAQIRDGFLATAAAAENMNNQFGYNCDAAEFFPLPGFDADGATSGIICVNHEYMNYNLLFEFGEEPDPANTRDRRNYDSRVEYFRANPEAARFARANVGITVAEIERVDGAWQLVLDSQFNRRITLDTPINLSGPAAGSDFVQTQGSSRGITVLGTYNNCAGGNTPWGTYLSAEENFDQIFGGFAALEERLGDSTDPVDIKTLDFHRRIVPRSGDSSLGLEATWNRFDSNRVPNEAFRYGWIVELDPYDPTPRPKKRTALGRFKHECATTIVATGGQVAVYLGDDARFEYLYKFVTAGTFNAANRAANMDLLDEGTLYVARFNDDGTGEWIAMDYDSQPALRSATVEGTDVPQFANQAEVLINVRRAADIMGATPMDRPEDVQANPVTGKVYMACTNNTRRTSETRLSSRQGREVDDIADIPNPRTNNSFGHIVEITEDGDDNAATTFAWEIFMLAGDPNSEEGRFLTQLNDIDEAPLGTNDTYFAGWTDASVLPAIGSPDNLGFDNQGNMWIVTDGRQPTGNNDGTFVVPTEGPTRGFLRQFMSSVNDSEVCGAEFTPDNETLFLNIQHPGDSGVIGAPASNFPNGGDSEPRPTLIGIWKTDGGVVGS</sequence>
<name>A0A3M0CM71_9PROT</name>
<dbReference type="SUPFAM" id="SSF63829">
    <property type="entry name" value="Calcium-dependent phosphotriesterase"/>
    <property type="match status" value="1"/>
</dbReference>
<evidence type="ECO:0000313" key="1">
    <source>
        <dbReference type="EMBL" id="RMB08159.1"/>
    </source>
</evidence>
<keyword evidence="2" id="KW-1185">Reference proteome</keyword>
<proteinExistence type="predicted"/>
<dbReference type="Pfam" id="PF05787">
    <property type="entry name" value="PhoX"/>
    <property type="match status" value="1"/>
</dbReference>
<dbReference type="PANTHER" id="PTHR35399">
    <property type="entry name" value="SLR8030 PROTEIN"/>
    <property type="match status" value="1"/>
</dbReference>
<dbReference type="InterPro" id="IPR006311">
    <property type="entry name" value="TAT_signal"/>
</dbReference>
<dbReference type="InterPro" id="IPR019546">
    <property type="entry name" value="TAT_signal_bac_arc"/>
</dbReference>
<dbReference type="RefSeq" id="WP_121938896.1">
    <property type="nucleotide sequence ID" value="NZ_REFR01000011.1"/>
</dbReference>
<dbReference type="Proteomes" id="UP000271227">
    <property type="component" value="Unassembled WGS sequence"/>
</dbReference>